<dbReference type="Gene3D" id="3.30.70.260">
    <property type="match status" value="1"/>
</dbReference>
<organism evidence="4 5">
    <name type="scientific">Clostridium magnum DSM 2767</name>
    <dbReference type="NCBI Taxonomy" id="1121326"/>
    <lineage>
        <taxon>Bacteria</taxon>
        <taxon>Bacillati</taxon>
        <taxon>Bacillota</taxon>
        <taxon>Clostridia</taxon>
        <taxon>Eubacteriales</taxon>
        <taxon>Clostridiaceae</taxon>
        <taxon>Clostridium</taxon>
    </lineage>
</organism>
<dbReference type="STRING" id="1121326.CLMAG_52850"/>
<keyword evidence="2" id="KW-0175">Coiled coil</keyword>
<evidence type="ECO:0000256" key="1">
    <source>
        <dbReference type="HAMAP-Rule" id="MF_01054"/>
    </source>
</evidence>
<evidence type="ECO:0000313" key="4">
    <source>
        <dbReference type="EMBL" id="KZL89381.1"/>
    </source>
</evidence>
<dbReference type="NCBIfam" id="NF001220">
    <property type="entry name" value="PRK00194.1"/>
    <property type="match status" value="1"/>
</dbReference>
<dbReference type="SUPFAM" id="SSF55021">
    <property type="entry name" value="ACT-like"/>
    <property type="match status" value="1"/>
</dbReference>
<name>A0A162R3T8_9CLOT</name>
<dbReference type="RefSeq" id="WP_066629268.1">
    <property type="nucleotide sequence ID" value="NZ_FQXL01000018.1"/>
</dbReference>
<dbReference type="CDD" id="cd04872">
    <property type="entry name" value="ACT_1ZPV"/>
    <property type="match status" value="1"/>
</dbReference>
<comment type="similarity">
    <text evidence="1">Belongs to the UPF0237 family.</text>
</comment>
<dbReference type="HAMAP" id="MF_01054">
    <property type="entry name" value="UPF0237"/>
    <property type="match status" value="1"/>
</dbReference>
<sequence>MKSFVTVLGNDKVGIIHEVTSVLSKNNVNILDINQTLLEGYFTMVMLVDLSKMEIDFTELKDKLESKANEIEVSIKIQRADIFNSMYKI</sequence>
<dbReference type="InterPro" id="IPR022986">
    <property type="entry name" value="UPF0237_ACT"/>
</dbReference>
<gene>
    <name evidence="4" type="ORF">CLMAG_52850</name>
</gene>
<dbReference type="OrthoDB" id="9803078at2"/>
<evidence type="ECO:0000259" key="3">
    <source>
        <dbReference type="PROSITE" id="PS51671"/>
    </source>
</evidence>
<feature type="domain" description="ACT" evidence="3">
    <location>
        <begin position="4"/>
        <end position="78"/>
    </location>
</feature>
<reference evidence="4 5" key="1">
    <citation type="submission" date="2016-04" db="EMBL/GenBank/DDBJ databases">
        <title>Genome sequence of Clostridium magnum DSM 2767.</title>
        <authorList>
            <person name="Poehlein A."/>
            <person name="Uhlig R."/>
            <person name="Fischer R."/>
            <person name="Bahl H."/>
            <person name="Daniel R."/>
        </authorList>
    </citation>
    <scope>NUCLEOTIDE SEQUENCE [LARGE SCALE GENOMIC DNA]</scope>
    <source>
        <strain evidence="4 5">DSM 2767</strain>
    </source>
</reference>
<protein>
    <recommendedName>
        <fullName evidence="1">UPF0237 protein CLMAG_52850</fullName>
    </recommendedName>
</protein>
<keyword evidence="5" id="KW-1185">Reference proteome</keyword>
<dbReference type="Pfam" id="PF13740">
    <property type="entry name" value="ACT_6"/>
    <property type="match status" value="1"/>
</dbReference>
<dbReference type="EMBL" id="LWAE01000009">
    <property type="protein sequence ID" value="KZL89381.1"/>
    <property type="molecule type" value="Genomic_DNA"/>
</dbReference>
<accession>A0A162R3T8</accession>
<comment type="caution">
    <text evidence="4">The sequence shown here is derived from an EMBL/GenBank/DDBJ whole genome shotgun (WGS) entry which is preliminary data.</text>
</comment>
<dbReference type="Proteomes" id="UP000076603">
    <property type="component" value="Unassembled WGS sequence"/>
</dbReference>
<dbReference type="PANTHER" id="PTHR34875:SF6">
    <property type="entry name" value="UPF0237 PROTEIN MJ1558"/>
    <property type="match status" value="1"/>
</dbReference>
<dbReference type="PROSITE" id="PS51671">
    <property type="entry name" value="ACT"/>
    <property type="match status" value="1"/>
</dbReference>
<dbReference type="PATRIC" id="fig|1121326.3.peg.5345"/>
<dbReference type="InterPro" id="IPR002912">
    <property type="entry name" value="ACT_dom"/>
</dbReference>
<evidence type="ECO:0000313" key="5">
    <source>
        <dbReference type="Proteomes" id="UP000076603"/>
    </source>
</evidence>
<evidence type="ECO:0000256" key="2">
    <source>
        <dbReference type="SAM" id="Coils"/>
    </source>
</evidence>
<dbReference type="InterPro" id="IPR045865">
    <property type="entry name" value="ACT-like_dom_sf"/>
</dbReference>
<feature type="coiled-coil region" evidence="2">
    <location>
        <begin position="50"/>
        <end position="81"/>
    </location>
</feature>
<proteinExistence type="inferred from homology"/>
<dbReference type="AlphaFoldDB" id="A0A162R3T8"/>
<dbReference type="InterPro" id="IPR050990">
    <property type="entry name" value="UPF0237/GcvR_regulator"/>
</dbReference>
<dbReference type="PANTHER" id="PTHR34875">
    <property type="entry name" value="UPF0237 PROTEIN MJ1558"/>
    <property type="match status" value="1"/>
</dbReference>